<feature type="domain" description="Chitin-binding type-2" evidence="6">
    <location>
        <begin position="62"/>
        <end position="117"/>
    </location>
</feature>
<keyword evidence="5" id="KW-0325">Glycoprotein</keyword>
<dbReference type="GO" id="GO:0008061">
    <property type="term" value="F:chitin binding"/>
    <property type="evidence" value="ECO:0007669"/>
    <property type="project" value="UniProtKB-KW"/>
</dbReference>
<dbReference type="OrthoDB" id="6020543at2759"/>
<gene>
    <name evidence="7" type="ORF">GE061_008677</name>
</gene>
<dbReference type="SUPFAM" id="SSF57625">
    <property type="entry name" value="Invertebrate chitin-binding proteins"/>
    <property type="match status" value="5"/>
</dbReference>
<evidence type="ECO:0000256" key="4">
    <source>
        <dbReference type="ARBA" id="ARBA00023157"/>
    </source>
</evidence>
<dbReference type="InterPro" id="IPR036508">
    <property type="entry name" value="Chitin-bd_dom_sf"/>
</dbReference>
<dbReference type="PANTHER" id="PTHR23301:SF106">
    <property type="entry name" value="CHITIN-BINDING TYPE-2 DOMAIN-CONTAINING PROTEIN-RELATED"/>
    <property type="match status" value="1"/>
</dbReference>
<keyword evidence="2" id="KW-0732">Signal</keyword>
<dbReference type="SMART" id="SM00494">
    <property type="entry name" value="ChtBD2"/>
    <property type="match status" value="6"/>
</dbReference>
<organism evidence="7 8">
    <name type="scientific">Apolygus lucorum</name>
    <name type="common">Small green plant bug</name>
    <name type="synonym">Lygocoris lucorum</name>
    <dbReference type="NCBI Taxonomy" id="248454"/>
    <lineage>
        <taxon>Eukaryota</taxon>
        <taxon>Metazoa</taxon>
        <taxon>Ecdysozoa</taxon>
        <taxon>Arthropoda</taxon>
        <taxon>Hexapoda</taxon>
        <taxon>Insecta</taxon>
        <taxon>Pterygota</taxon>
        <taxon>Neoptera</taxon>
        <taxon>Paraneoptera</taxon>
        <taxon>Hemiptera</taxon>
        <taxon>Heteroptera</taxon>
        <taxon>Panheteroptera</taxon>
        <taxon>Cimicomorpha</taxon>
        <taxon>Miridae</taxon>
        <taxon>Mirini</taxon>
        <taxon>Apolygus</taxon>
    </lineage>
</organism>
<feature type="domain" description="Chitin-binding type-2" evidence="6">
    <location>
        <begin position="342"/>
        <end position="393"/>
    </location>
</feature>
<keyword evidence="1" id="KW-0147">Chitin-binding</keyword>
<evidence type="ECO:0000256" key="1">
    <source>
        <dbReference type="ARBA" id="ARBA00022669"/>
    </source>
</evidence>
<keyword evidence="8" id="KW-1185">Reference proteome</keyword>
<name>A0A8S9WNE2_APOLU</name>
<evidence type="ECO:0000259" key="6">
    <source>
        <dbReference type="PROSITE" id="PS50940"/>
    </source>
</evidence>
<proteinExistence type="predicted"/>
<dbReference type="PROSITE" id="PS50940">
    <property type="entry name" value="CHIT_BIND_II"/>
    <property type="match status" value="3"/>
</dbReference>
<dbReference type="Pfam" id="PF01607">
    <property type="entry name" value="CBM_14"/>
    <property type="match status" value="3"/>
</dbReference>
<evidence type="ECO:0000313" key="8">
    <source>
        <dbReference type="Proteomes" id="UP000466442"/>
    </source>
</evidence>
<dbReference type="EMBL" id="WIXP02000017">
    <property type="protein sequence ID" value="KAF6197711.1"/>
    <property type="molecule type" value="Genomic_DNA"/>
</dbReference>
<evidence type="ECO:0000256" key="5">
    <source>
        <dbReference type="ARBA" id="ARBA00023180"/>
    </source>
</evidence>
<feature type="domain" description="Chitin-binding type-2" evidence="6">
    <location>
        <begin position="175"/>
        <end position="234"/>
    </location>
</feature>
<dbReference type="GO" id="GO:0005576">
    <property type="term" value="C:extracellular region"/>
    <property type="evidence" value="ECO:0007669"/>
    <property type="project" value="InterPro"/>
</dbReference>
<evidence type="ECO:0000256" key="2">
    <source>
        <dbReference type="ARBA" id="ARBA00022729"/>
    </source>
</evidence>
<accession>A0A8S9WNE2</accession>
<keyword evidence="3" id="KW-0677">Repeat</keyword>
<evidence type="ECO:0000256" key="3">
    <source>
        <dbReference type="ARBA" id="ARBA00022737"/>
    </source>
</evidence>
<comment type="caution">
    <text evidence="7">The sequence shown here is derived from an EMBL/GenBank/DDBJ whole genome shotgun (WGS) entry which is preliminary data.</text>
</comment>
<protein>
    <recommendedName>
        <fullName evidence="6">Chitin-binding type-2 domain-containing protein</fullName>
    </recommendedName>
</protein>
<dbReference type="AlphaFoldDB" id="A0A8S9WNE2"/>
<keyword evidence="4" id="KW-1015">Disulfide bond</keyword>
<dbReference type="InterPro" id="IPR002557">
    <property type="entry name" value="Chitin-bd_dom"/>
</dbReference>
<dbReference type="Proteomes" id="UP000466442">
    <property type="component" value="Unassembled WGS sequence"/>
</dbReference>
<dbReference type="PANTHER" id="PTHR23301">
    <property type="entry name" value="CHITIN BINDING PERITROPHIN-A"/>
    <property type="match status" value="1"/>
</dbReference>
<dbReference type="InterPro" id="IPR051940">
    <property type="entry name" value="Chitin_bind-dev_reg"/>
</dbReference>
<reference evidence="7" key="1">
    <citation type="journal article" date="2021" name="Mol. Ecol. Resour.">
        <title>Apolygus lucorum genome provides insights into omnivorousness and mesophyll feeding.</title>
        <authorList>
            <person name="Liu Y."/>
            <person name="Liu H."/>
            <person name="Wang H."/>
            <person name="Huang T."/>
            <person name="Liu B."/>
            <person name="Yang B."/>
            <person name="Yin L."/>
            <person name="Li B."/>
            <person name="Zhang Y."/>
            <person name="Zhang S."/>
            <person name="Jiang F."/>
            <person name="Zhang X."/>
            <person name="Ren Y."/>
            <person name="Wang B."/>
            <person name="Wang S."/>
            <person name="Lu Y."/>
            <person name="Wu K."/>
            <person name="Fan W."/>
            <person name="Wang G."/>
        </authorList>
    </citation>
    <scope>NUCLEOTIDE SEQUENCE</scope>
    <source>
        <strain evidence="7">12Hb</strain>
    </source>
</reference>
<evidence type="ECO:0000313" key="7">
    <source>
        <dbReference type="EMBL" id="KAF6197711.1"/>
    </source>
</evidence>
<sequence length="568" mass="63295">MYDTVLELPYPPGVSVFAFADDLLMVCTADRNRRVLQFHAVFRSTMRVLWSSLLVVTFVAAASACTDGDTLPADGKCHEFLVCKNGTWAKDSCVTSLRRYSKEQKKCMWWFQVDCQEATQCTEENQLLKNPYTCSVYYKCSGGKLEYHHCVWPFYFDGEGCKFWGDCKGANENYAEACSGDEAEPIADSSRKYKACRDGFFTETSCFWGKKFDVETKSCQWFWNVKSDVTTCDGAARAPVNSNGRTYYQCDKDTKILLKKSCMPFQKFDSEAGRCVFSLKTASLDEVSSSLRSEEATKAFKNINDILFTSTAGKKVEPANEKNSSVSIKRVLRSISNSYAMDTSCTDGTYQVDINCLKYKVCVGNAWVTRTCPNGQIFSNGECRFAWEAQCNPGSCITGQKTAYAADCTKYNYCNENNVEVLTSCPESFWKKTQFNPSTGECDFVLWWKSCPSSSSFLSCSEGQTMSGSGSHEYQVCTGGKWATVKCSGSDVYKAELNGCGCATEAEHRAALSSKQYLECQSGRWVQLDCLLGGVFNPTTKICEKPRSRRSVESAKNPDDCIAGDTKC</sequence>